<proteinExistence type="predicted"/>
<dbReference type="InParanoid" id="A0A1X7V790"/>
<sequence>MMLHILLTSSYLFVSHFHSLKTTLLTDQTEFLSFEYSFIGIDSFIVQITIPKANGESVREDRWSGNEKRG</sequence>
<reference evidence="1" key="1">
    <citation type="submission" date="2017-05" db="UniProtKB">
        <authorList>
            <consortium name="EnsemblMetazoa"/>
        </authorList>
    </citation>
    <scope>IDENTIFICATION</scope>
</reference>
<evidence type="ECO:0000313" key="1">
    <source>
        <dbReference type="EnsemblMetazoa" id="Aqu2.1.35866_001"/>
    </source>
</evidence>
<protein>
    <submittedName>
        <fullName evidence="1">Uncharacterized protein</fullName>
    </submittedName>
</protein>
<dbReference type="AlphaFoldDB" id="A0A1X7V790"/>
<dbReference type="EnsemblMetazoa" id="Aqu2.1.35866_001">
    <property type="protein sequence ID" value="Aqu2.1.35866_001"/>
    <property type="gene ID" value="Aqu2.1.35866"/>
</dbReference>
<organism evidence="1">
    <name type="scientific">Amphimedon queenslandica</name>
    <name type="common">Sponge</name>
    <dbReference type="NCBI Taxonomy" id="400682"/>
    <lineage>
        <taxon>Eukaryota</taxon>
        <taxon>Metazoa</taxon>
        <taxon>Porifera</taxon>
        <taxon>Demospongiae</taxon>
        <taxon>Heteroscleromorpha</taxon>
        <taxon>Haplosclerida</taxon>
        <taxon>Niphatidae</taxon>
        <taxon>Amphimedon</taxon>
    </lineage>
</organism>
<name>A0A1X7V790_AMPQE</name>
<accession>A0A1X7V790</accession>